<name>A0A2P2LIG1_RHIMU</name>
<evidence type="ECO:0000256" key="1">
    <source>
        <dbReference type="SAM" id="Phobius"/>
    </source>
</evidence>
<keyword evidence="1" id="KW-0472">Membrane</keyword>
<dbReference type="AlphaFoldDB" id="A0A2P2LIG1"/>
<sequence length="89" mass="10239">MPKWAEDRTGNNYSQLTFSFHYIPLPLPSDNHLLIHLLLRLLLSLGSLILLSVMLRAAMCPSLSIPSYYGRRAKRSYREEMTTEAELES</sequence>
<reference evidence="2" key="1">
    <citation type="submission" date="2018-02" db="EMBL/GenBank/DDBJ databases">
        <title>Rhizophora mucronata_Transcriptome.</title>
        <authorList>
            <person name="Meera S.P."/>
            <person name="Sreeshan A."/>
            <person name="Augustine A."/>
        </authorList>
    </citation>
    <scope>NUCLEOTIDE SEQUENCE</scope>
    <source>
        <tissue evidence="2">Leaf</tissue>
    </source>
</reference>
<keyword evidence="1" id="KW-0812">Transmembrane</keyword>
<proteinExistence type="predicted"/>
<protein>
    <submittedName>
        <fullName evidence="2">Uncharacterized protein</fullName>
    </submittedName>
</protein>
<accession>A0A2P2LIG1</accession>
<feature type="transmembrane region" description="Helical" evidence="1">
    <location>
        <begin position="33"/>
        <end position="55"/>
    </location>
</feature>
<evidence type="ECO:0000313" key="2">
    <source>
        <dbReference type="EMBL" id="MBX17723.1"/>
    </source>
</evidence>
<organism evidence="2">
    <name type="scientific">Rhizophora mucronata</name>
    <name type="common">Asiatic mangrove</name>
    <dbReference type="NCBI Taxonomy" id="61149"/>
    <lineage>
        <taxon>Eukaryota</taxon>
        <taxon>Viridiplantae</taxon>
        <taxon>Streptophyta</taxon>
        <taxon>Embryophyta</taxon>
        <taxon>Tracheophyta</taxon>
        <taxon>Spermatophyta</taxon>
        <taxon>Magnoliopsida</taxon>
        <taxon>eudicotyledons</taxon>
        <taxon>Gunneridae</taxon>
        <taxon>Pentapetalae</taxon>
        <taxon>rosids</taxon>
        <taxon>fabids</taxon>
        <taxon>Malpighiales</taxon>
        <taxon>Rhizophoraceae</taxon>
        <taxon>Rhizophora</taxon>
    </lineage>
</organism>
<keyword evidence="1" id="KW-1133">Transmembrane helix</keyword>
<dbReference type="EMBL" id="GGEC01037239">
    <property type="protein sequence ID" value="MBX17723.1"/>
    <property type="molecule type" value="Transcribed_RNA"/>
</dbReference>